<feature type="region of interest" description="Disordered" evidence="1">
    <location>
        <begin position="118"/>
        <end position="150"/>
    </location>
</feature>
<feature type="region of interest" description="Disordered" evidence="1">
    <location>
        <begin position="177"/>
        <end position="236"/>
    </location>
</feature>
<evidence type="ECO:0000256" key="1">
    <source>
        <dbReference type="SAM" id="MobiDB-lite"/>
    </source>
</evidence>
<feature type="non-terminal residue" evidence="3">
    <location>
        <position position="1146"/>
    </location>
</feature>
<feature type="region of interest" description="Disordered" evidence="1">
    <location>
        <begin position="528"/>
        <end position="552"/>
    </location>
</feature>
<feature type="compositionally biased region" description="Basic residues" evidence="1">
    <location>
        <begin position="225"/>
        <end position="234"/>
    </location>
</feature>
<feature type="region of interest" description="Disordered" evidence="1">
    <location>
        <begin position="1125"/>
        <end position="1146"/>
    </location>
</feature>
<feature type="region of interest" description="Disordered" evidence="1">
    <location>
        <begin position="661"/>
        <end position="726"/>
    </location>
</feature>
<feature type="region of interest" description="Disordered" evidence="1">
    <location>
        <begin position="44"/>
        <end position="81"/>
    </location>
</feature>
<feature type="compositionally biased region" description="Basic and acidic residues" evidence="1">
    <location>
        <begin position="177"/>
        <end position="189"/>
    </location>
</feature>
<evidence type="ECO:0000313" key="4">
    <source>
        <dbReference type="Proteomes" id="UP000799538"/>
    </source>
</evidence>
<feature type="domain" description="ATPase AAA-type core" evidence="2">
    <location>
        <begin position="607"/>
        <end position="761"/>
    </location>
</feature>
<reference evidence="4" key="1">
    <citation type="journal article" date="2020" name="Stud. Mycol.">
        <title>101 Dothideomycetes genomes: A test case for predicting lifestyles and emergence of pathogens.</title>
        <authorList>
            <person name="Haridas S."/>
            <person name="Albert R."/>
            <person name="Binder M."/>
            <person name="Bloem J."/>
            <person name="LaButti K."/>
            <person name="Salamov A."/>
            <person name="Andreopoulos B."/>
            <person name="Baker S."/>
            <person name="Barry K."/>
            <person name="Bills G."/>
            <person name="Bluhm B."/>
            <person name="Cannon C."/>
            <person name="Castanera R."/>
            <person name="Culley D."/>
            <person name="Daum C."/>
            <person name="Ezra D."/>
            <person name="Gonzalez J."/>
            <person name="Henrissat B."/>
            <person name="Kuo A."/>
            <person name="Liang C."/>
            <person name="Lipzen A."/>
            <person name="Lutzoni F."/>
            <person name="Magnuson J."/>
            <person name="Mondo S."/>
            <person name="Nolan M."/>
            <person name="Ohm R."/>
            <person name="Pangilinan J."/>
            <person name="Park H.-J."/>
            <person name="Ramirez L."/>
            <person name="Alfaro M."/>
            <person name="Sun H."/>
            <person name="Tritt A."/>
            <person name="Yoshinaga Y."/>
            <person name="Zwiers L.-H."/>
            <person name="Turgeon B."/>
            <person name="Goodwin S."/>
            <person name="Spatafora J."/>
            <person name="Crous P."/>
            <person name="Grigoriev I."/>
        </authorList>
    </citation>
    <scope>NUCLEOTIDE SEQUENCE [LARGE SCALE GENOMIC DNA]</scope>
    <source>
        <strain evidence="4">CECT 20119</strain>
    </source>
</reference>
<evidence type="ECO:0000313" key="3">
    <source>
        <dbReference type="EMBL" id="KAF2225879.1"/>
    </source>
</evidence>
<dbReference type="AlphaFoldDB" id="A0A6A6GJW3"/>
<feature type="region of interest" description="Disordered" evidence="1">
    <location>
        <begin position="265"/>
        <end position="336"/>
    </location>
</feature>
<accession>A0A6A6GJW3</accession>
<feature type="compositionally biased region" description="Low complexity" evidence="1">
    <location>
        <begin position="201"/>
        <end position="212"/>
    </location>
</feature>
<feature type="compositionally biased region" description="Basic residues" evidence="1">
    <location>
        <begin position="1133"/>
        <end position="1146"/>
    </location>
</feature>
<dbReference type="SUPFAM" id="SSF52540">
    <property type="entry name" value="P-loop containing nucleoside triphosphate hydrolases"/>
    <property type="match status" value="1"/>
</dbReference>
<name>A0A6A6GJW3_9PEZI</name>
<feature type="compositionally biased region" description="Basic residues" evidence="1">
    <location>
        <begin position="300"/>
        <end position="310"/>
    </location>
</feature>
<feature type="compositionally biased region" description="Basic and acidic residues" evidence="1">
    <location>
        <begin position="134"/>
        <end position="147"/>
    </location>
</feature>
<organism evidence="3 4">
    <name type="scientific">Elsinoe ampelina</name>
    <dbReference type="NCBI Taxonomy" id="302913"/>
    <lineage>
        <taxon>Eukaryota</taxon>
        <taxon>Fungi</taxon>
        <taxon>Dikarya</taxon>
        <taxon>Ascomycota</taxon>
        <taxon>Pezizomycotina</taxon>
        <taxon>Dothideomycetes</taxon>
        <taxon>Dothideomycetidae</taxon>
        <taxon>Myriangiales</taxon>
        <taxon>Elsinoaceae</taxon>
        <taxon>Elsinoe</taxon>
    </lineage>
</organism>
<gene>
    <name evidence="3" type="ORF">BDZ85DRAFT_231973</name>
</gene>
<dbReference type="GO" id="GO:0003677">
    <property type="term" value="F:DNA binding"/>
    <property type="evidence" value="ECO:0007669"/>
    <property type="project" value="TreeGrafter"/>
</dbReference>
<dbReference type="InterPro" id="IPR003959">
    <property type="entry name" value="ATPase_AAA_core"/>
</dbReference>
<dbReference type="GO" id="GO:0016887">
    <property type="term" value="F:ATP hydrolysis activity"/>
    <property type="evidence" value="ECO:0007669"/>
    <property type="project" value="InterPro"/>
</dbReference>
<sequence length="1146" mass="125050">MAATSVLVAMNNESRGTLHSFFGTPQQHSHLGANVNQNHEELPAHNTSFDQSNYSKPEISEQGSSSDAIQSGGGEHVSTRPEISHQLDGIADAANDTAQSHDTMALKDYGSVQATQWPISSKSVAHPRKKRKLEHVGNGDGTKREPELVSNGNTQIPPGVGPSGQQVALDVIKGADGLKDVDGNEHVDPNTRTPPKKMLKLGKSGKLGSPSSFAQTNMDDSPAMPKKRGRPRKEKVKETKVVIIQYGTEALLDNKSTADRISRIMAGEERYQRPPPPRKSLTVAATGPAKSAHPFFSGKPKSKTTVKKSQSKPEPTNQESPRRTAAATPGKIRRQMQEMRSMKSALPTEPVDVSTKHNSLKMETWPFLGATHVRGDENLVAIAPPSTLRRRKKKQQTSYLDAADTVFSSYAPSKILEGYTEGRLRTDGFRDPHPRLRVPDRKLLSGPQLLRAASTQLTSGVEHLALTALQQSLPSHLTAYDHGRGEQLPWTQKYAPSRAELVLQPGNEAKLLRDWMKALTVLSTTMVSASGPNKPIEAKPKKKRRKKNEEWDDFIVSSGDETDTLGALTELNEPLSQGSKADSGGRSMIRTVLEGAQNDAKKTANTVLLSGPHGCGKTAMVFAAAKELGFQVFEINAGSRRSGKDVLERIGDVLGNHIVSHEKADPGNVSADEDSSRHAAALQKDLDSGRQGTMSSFFTIGGPKLPSKPKKKQNVPAVQTKPTSNRQQKQSIILLEEVDILFEEDKAFWTTVLSVMATSRRPIVMTCTSEASLPLDDLVLHTVLRLSPAPATLAVDYLLLMAAQEGHLISREAVTSLYETKRHDLRASITELQFWCQMGVGDPRGGLSWIFQRFPEGTGVDEHGDAQRVVSNGSYHAAMGVLPNDHSSLKDDCYYEEMLSKAWSDWAVDPRDESHLQLTELPLVISPTPLNQRDRLAALKSMENMADTLSALDLLPTADVLSRISSSRFSQLGCSLSTPLDATTPQISTKSRLSYTDYPTFLQADPVTEPSGLSKQLTITTTFLLSKVHSLPLPSSSRLHNLIRTPPSPALLPLPATKFYTALDPLSYPPPSTSAPQSSGTGGYTFLLSPLPCISTDIAPYVRQIAAHDIKLEEERRKLHEVLHGEAQGSQGKMRRTRAARRGRGW</sequence>
<dbReference type="Gene3D" id="3.40.50.300">
    <property type="entry name" value="P-loop containing nucleotide triphosphate hydrolases"/>
    <property type="match status" value="1"/>
</dbReference>
<protein>
    <recommendedName>
        <fullName evidence="2">ATPase AAA-type core domain-containing protein</fullName>
    </recommendedName>
</protein>
<dbReference type="OrthoDB" id="9996895at2759"/>
<dbReference type="GO" id="GO:0005634">
    <property type="term" value="C:nucleus"/>
    <property type="evidence" value="ECO:0007669"/>
    <property type="project" value="TreeGrafter"/>
</dbReference>
<keyword evidence="4" id="KW-1185">Reference proteome</keyword>
<proteinExistence type="predicted"/>
<dbReference type="InterPro" id="IPR027417">
    <property type="entry name" value="P-loop_NTPase"/>
</dbReference>
<feature type="compositionally biased region" description="Polar residues" evidence="1">
    <location>
        <begin position="45"/>
        <end position="69"/>
    </location>
</feature>
<evidence type="ECO:0000259" key="2">
    <source>
        <dbReference type="Pfam" id="PF00004"/>
    </source>
</evidence>
<dbReference type="EMBL" id="ML992503">
    <property type="protein sequence ID" value="KAF2225879.1"/>
    <property type="molecule type" value="Genomic_DNA"/>
</dbReference>
<dbReference type="GO" id="GO:0005524">
    <property type="term" value="F:ATP binding"/>
    <property type="evidence" value="ECO:0007669"/>
    <property type="project" value="InterPro"/>
</dbReference>
<dbReference type="Pfam" id="PF00004">
    <property type="entry name" value="AAA"/>
    <property type="match status" value="1"/>
</dbReference>
<dbReference type="PANTHER" id="PTHR23389">
    <property type="entry name" value="CHROMOSOME TRANSMISSION FIDELITY FACTOR 18"/>
    <property type="match status" value="1"/>
</dbReference>
<dbReference type="Proteomes" id="UP000799538">
    <property type="component" value="Unassembled WGS sequence"/>
</dbReference>
<feature type="compositionally biased region" description="Polar residues" evidence="1">
    <location>
        <begin position="716"/>
        <end position="726"/>
    </location>
</feature>
<dbReference type="PANTHER" id="PTHR23389:SF21">
    <property type="entry name" value="ATPASE FAMILY AAA DOMAIN-CONTAINING PROTEIN 5"/>
    <property type="match status" value="1"/>
</dbReference>